<dbReference type="PANTHER" id="PTHR46880:SF5">
    <property type="entry name" value="DUF4371 DOMAIN-CONTAINING PROTEIN"/>
    <property type="match status" value="1"/>
</dbReference>
<evidence type="ECO:0000313" key="1">
    <source>
        <dbReference type="EMBL" id="KAH3739299.1"/>
    </source>
</evidence>
<evidence type="ECO:0000313" key="2">
    <source>
        <dbReference type="Proteomes" id="UP000828390"/>
    </source>
</evidence>
<comment type="caution">
    <text evidence="1">The sequence shown here is derived from an EMBL/GenBank/DDBJ whole genome shotgun (WGS) entry which is preliminary data.</text>
</comment>
<dbReference type="PANTHER" id="PTHR46880">
    <property type="entry name" value="RAS-ASSOCIATING DOMAIN-CONTAINING PROTEIN"/>
    <property type="match status" value="1"/>
</dbReference>
<protein>
    <submittedName>
        <fullName evidence="1">Uncharacterized protein</fullName>
    </submittedName>
</protein>
<gene>
    <name evidence="1" type="ORF">DPMN_045949</name>
</gene>
<sequence>MRERNKIPKDKLIGMGSDGASNMTDCRSGLATLLRNDCEDFVNIHCLCHRLELAFRDVVKEKKVYDKLMTLLIGLH</sequence>
<organism evidence="1 2">
    <name type="scientific">Dreissena polymorpha</name>
    <name type="common">Zebra mussel</name>
    <name type="synonym">Mytilus polymorpha</name>
    <dbReference type="NCBI Taxonomy" id="45954"/>
    <lineage>
        <taxon>Eukaryota</taxon>
        <taxon>Metazoa</taxon>
        <taxon>Spiralia</taxon>
        <taxon>Lophotrochozoa</taxon>
        <taxon>Mollusca</taxon>
        <taxon>Bivalvia</taxon>
        <taxon>Autobranchia</taxon>
        <taxon>Heteroconchia</taxon>
        <taxon>Euheterodonta</taxon>
        <taxon>Imparidentia</taxon>
        <taxon>Neoheterodontei</taxon>
        <taxon>Myida</taxon>
        <taxon>Dreissenoidea</taxon>
        <taxon>Dreissenidae</taxon>
        <taxon>Dreissena</taxon>
    </lineage>
</organism>
<proteinExistence type="predicted"/>
<dbReference type="EMBL" id="JAIWYP010000011">
    <property type="protein sequence ID" value="KAH3739299.1"/>
    <property type="molecule type" value="Genomic_DNA"/>
</dbReference>
<keyword evidence="2" id="KW-1185">Reference proteome</keyword>
<reference evidence="1" key="1">
    <citation type="journal article" date="2019" name="bioRxiv">
        <title>The Genome of the Zebra Mussel, Dreissena polymorpha: A Resource for Invasive Species Research.</title>
        <authorList>
            <person name="McCartney M.A."/>
            <person name="Auch B."/>
            <person name="Kono T."/>
            <person name="Mallez S."/>
            <person name="Zhang Y."/>
            <person name="Obille A."/>
            <person name="Becker A."/>
            <person name="Abrahante J.E."/>
            <person name="Garbe J."/>
            <person name="Badalamenti J.P."/>
            <person name="Herman A."/>
            <person name="Mangelson H."/>
            <person name="Liachko I."/>
            <person name="Sullivan S."/>
            <person name="Sone E.D."/>
            <person name="Koren S."/>
            <person name="Silverstein K.A.T."/>
            <person name="Beckman K.B."/>
            <person name="Gohl D.M."/>
        </authorList>
    </citation>
    <scope>NUCLEOTIDE SEQUENCE</scope>
    <source>
        <strain evidence="1">Duluth1</strain>
        <tissue evidence="1">Whole animal</tissue>
    </source>
</reference>
<reference evidence="1" key="2">
    <citation type="submission" date="2020-11" db="EMBL/GenBank/DDBJ databases">
        <authorList>
            <person name="McCartney M.A."/>
            <person name="Auch B."/>
            <person name="Kono T."/>
            <person name="Mallez S."/>
            <person name="Becker A."/>
            <person name="Gohl D.M."/>
            <person name="Silverstein K.A.T."/>
            <person name="Koren S."/>
            <person name="Bechman K.B."/>
            <person name="Herman A."/>
            <person name="Abrahante J.E."/>
            <person name="Garbe J."/>
        </authorList>
    </citation>
    <scope>NUCLEOTIDE SEQUENCE</scope>
    <source>
        <strain evidence="1">Duluth1</strain>
        <tissue evidence="1">Whole animal</tissue>
    </source>
</reference>
<name>A0A9D4I034_DREPO</name>
<accession>A0A9D4I034</accession>
<dbReference type="Proteomes" id="UP000828390">
    <property type="component" value="Unassembled WGS sequence"/>
</dbReference>
<dbReference type="AlphaFoldDB" id="A0A9D4I034"/>